<reference evidence="2" key="1">
    <citation type="submission" date="2020-06" db="EMBL/GenBank/DDBJ databases">
        <authorList>
            <consortium name="Plant Systems Biology data submission"/>
        </authorList>
    </citation>
    <scope>NUCLEOTIDE SEQUENCE</scope>
    <source>
        <strain evidence="2">D6</strain>
    </source>
</reference>
<feature type="compositionally biased region" description="Basic and acidic residues" evidence="1">
    <location>
        <begin position="208"/>
        <end position="217"/>
    </location>
</feature>
<protein>
    <submittedName>
        <fullName evidence="2">Uncharacterized protein</fullName>
    </submittedName>
</protein>
<gene>
    <name evidence="2" type="ORF">SEMRO_1128_G244290.1</name>
</gene>
<accession>A0A9N8EFR1</accession>
<feature type="region of interest" description="Disordered" evidence="1">
    <location>
        <begin position="207"/>
        <end position="227"/>
    </location>
</feature>
<dbReference type="AlphaFoldDB" id="A0A9N8EFR1"/>
<feature type="region of interest" description="Disordered" evidence="1">
    <location>
        <begin position="1"/>
        <end position="27"/>
    </location>
</feature>
<organism evidence="2 3">
    <name type="scientific">Seminavis robusta</name>
    <dbReference type="NCBI Taxonomy" id="568900"/>
    <lineage>
        <taxon>Eukaryota</taxon>
        <taxon>Sar</taxon>
        <taxon>Stramenopiles</taxon>
        <taxon>Ochrophyta</taxon>
        <taxon>Bacillariophyta</taxon>
        <taxon>Bacillariophyceae</taxon>
        <taxon>Bacillariophycidae</taxon>
        <taxon>Naviculales</taxon>
        <taxon>Naviculaceae</taxon>
        <taxon>Seminavis</taxon>
    </lineage>
</organism>
<evidence type="ECO:0000313" key="2">
    <source>
        <dbReference type="EMBL" id="CAB9520717.1"/>
    </source>
</evidence>
<dbReference type="EMBL" id="CAICTM010001126">
    <property type="protein sequence ID" value="CAB9520717.1"/>
    <property type="molecule type" value="Genomic_DNA"/>
</dbReference>
<feature type="compositionally biased region" description="Polar residues" evidence="1">
    <location>
        <begin position="50"/>
        <end position="67"/>
    </location>
</feature>
<comment type="caution">
    <text evidence="2">The sequence shown here is derived from an EMBL/GenBank/DDBJ whole genome shotgun (WGS) entry which is preliminary data.</text>
</comment>
<name>A0A9N8EFR1_9STRA</name>
<evidence type="ECO:0000313" key="3">
    <source>
        <dbReference type="Proteomes" id="UP001153069"/>
    </source>
</evidence>
<feature type="region of interest" description="Disordered" evidence="1">
    <location>
        <begin position="50"/>
        <end position="101"/>
    </location>
</feature>
<proteinExistence type="predicted"/>
<sequence>MNLDNIHSASAAMSHLDGESPIPPGLSFEESLRQMRERRHTFLQRQYSVGRLSDTSDSSVPLVSEGSSPLDEESERQYWKRLSDRRRDSSNHKPLPTVLDHHHHHNAVTEFVEEKLGLKGFMDLNNASFGSQHGLWGNGSHHGNRRTVQFGQFSDQAKQLHYTPQDLHQLIEGKEFSRLQRSLRNKGAVTNEVLRQCLPLVVRQSKLNQERKRRESKNPALLRQGTV</sequence>
<keyword evidence="3" id="KW-1185">Reference proteome</keyword>
<dbReference type="Proteomes" id="UP001153069">
    <property type="component" value="Unassembled WGS sequence"/>
</dbReference>
<feature type="compositionally biased region" description="Basic and acidic residues" evidence="1">
    <location>
        <begin position="75"/>
        <end position="91"/>
    </location>
</feature>
<evidence type="ECO:0000256" key="1">
    <source>
        <dbReference type="SAM" id="MobiDB-lite"/>
    </source>
</evidence>